<dbReference type="InterPro" id="IPR001841">
    <property type="entry name" value="Znf_RING"/>
</dbReference>
<evidence type="ECO:0000256" key="3">
    <source>
        <dbReference type="ARBA" id="ARBA00022833"/>
    </source>
</evidence>
<organism evidence="6 7">
    <name type="scientific">Cicer arietinum</name>
    <name type="common">Chickpea</name>
    <name type="synonym">Garbanzo</name>
    <dbReference type="NCBI Taxonomy" id="3827"/>
    <lineage>
        <taxon>Eukaryota</taxon>
        <taxon>Viridiplantae</taxon>
        <taxon>Streptophyta</taxon>
        <taxon>Embryophyta</taxon>
        <taxon>Tracheophyta</taxon>
        <taxon>Spermatophyta</taxon>
        <taxon>Magnoliopsida</taxon>
        <taxon>eudicotyledons</taxon>
        <taxon>Gunneridae</taxon>
        <taxon>Pentapetalae</taxon>
        <taxon>rosids</taxon>
        <taxon>fabids</taxon>
        <taxon>Fabales</taxon>
        <taxon>Fabaceae</taxon>
        <taxon>Papilionoideae</taxon>
        <taxon>50 kb inversion clade</taxon>
        <taxon>NPAAA clade</taxon>
        <taxon>Hologalegina</taxon>
        <taxon>IRL clade</taxon>
        <taxon>Cicereae</taxon>
        <taxon>Cicer</taxon>
    </lineage>
</organism>
<dbReference type="GeneID" id="101512966"/>
<dbReference type="InterPro" id="IPR013083">
    <property type="entry name" value="Znf_RING/FYVE/PHD"/>
</dbReference>
<reference evidence="6" key="1">
    <citation type="journal article" date="2013" name="Nat. Biotechnol.">
        <title>Draft genome sequence of chickpea (Cicer arietinum) provides a resource for trait improvement.</title>
        <authorList>
            <person name="Varshney R.K."/>
            <person name="Song C."/>
            <person name="Saxena R.K."/>
            <person name="Azam S."/>
            <person name="Yu S."/>
            <person name="Sharpe A.G."/>
            <person name="Cannon S."/>
            <person name="Baek J."/>
            <person name="Rosen B.D."/>
            <person name="Tar'an B."/>
            <person name="Millan T."/>
            <person name="Zhang X."/>
            <person name="Ramsay L.D."/>
            <person name="Iwata A."/>
            <person name="Wang Y."/>
            <person name="Nelson W."/>
            <person name="Farmer A.D."/>
            <person name="Gaur P.M."/>
            <person name="Soderlund C."/>
            <person name="Penmetsa R.V."/>
            <person name="Xu C."/>
            <person name="Bharti A.K."/>
            <person name="He W."/>
            <person name="Winter P."/>
            <person name="Zhao S."/>
            <person name="Hane J.K."/>
            <person name="Carrasquilla-Garcia N."/>
            <person name="Condie J.A."/>
            <person name="Upadhyaya H.D."/>
            <person name="Luo M.C."/>
            <person name="Thudi M."/>
            <person name="Gowda C.L."/>
            <person name="Singh N.P."/>
            <person name="Lichtenzveig J."/>
            <person name="Gali K.K."/>
            <person name="Rubio J."/>
            <person name="Nadarajan N."/>
            <person name="Dolezel J."/>
            <person name="Bansal K.C."/>
            <person name="Xu X."/>
            <person name="Edwards D."/>
            <person name="Zhang G."/>
            <person name="Kahl G."/>
            <person name="Gil J."/>
            <person name="Singh K.B."/>
            <person name="Datta S.K."/>
            <person name="Jackson S.A."/>
            <person name="Wang J."/>
            <person name="Cook D.R."/>
        </authorList>
    </citation>
    <scope>NUCLEOTIDE SEQUENCE [LARGE SCALE GENOMIC DNA]</scope>
    <source>
        <strain evidence="6">cv. CDC Frontier</strain>
    </source>
</reference>
<dbReference type="SUPFAM" id="SSF57850">
    <property type="entry name" value="RING/U-box"/>
    <property type="match status" value="1"/>
</dbReference>
<keyword evidence="1" id="KW-0479">Metal-binding</keyword>
<feature type="domain" description="RING-type" evidence="5">
    <location>
        <begin position="72"/>
        <end position="122"/>
    </location>
</feature>
<dbReference type="Proteomes" id="UP000087171">
    <property type="component" value="Chromosome Ca6"/>
</dbReference>
<gene>
    <name evidence="7" type="primary">LOC101512966</name>
</gene>
<evidence type="ECO:0000259" key="5">
    <source>
        <dbReference type="PROSITE" id="PS50089"/>
    </source>
</evidence>
<dbReference type="PROSITE" id="PS50089">
    <property type="entry name" value="ZF_RING_2"/>
    <property type="match status" value="1"/>
</dbReference>
<dbReference type="GO" id="GO:0008270">
    <property type="term" value="F:zinc ion binding"/>
    <property type="evidence" value="ECO:0007669"/>
    <property type="project" value="UniProtKB-KW"/>
</dbReference>
<keyword evidence="3" id="KW-0862">Zinc</keyword>
<dbReference type="RefSeq" id="XP_004504423.1">
    <property type="nucleotide sequence ID" value="XM_004504366.1"/>
</dbReference>
<dbReference type="GO" id="GO:0061630">
    <property type="term" value="F:ubiquitin protein ligase activity"/>
    <property type="evidence" value="ECO:0007669"/>
    <property type="project" value="TreeGrafter"/>
</dbReference>
<evidence type="ECO:0000256" key="2">
    <source>
        <dbReference type="ARBA" id="ARBA00022771"/>
    </source>
</evidence>
<dbReference type="Gene3D" id="3.30.40.10">
    <property type="entry name" value="Zinc/RING finger domain, C3HC4 (zinc finger)"/>
    <property type="match status" value="1"/>
</dbReference>
<dbReference type="Pfam" id="PF13639">
    <property type="entry name" value="zf-RING_2"/>
    <property type="match status" value="1"/>
</dbReference>
<protein>
    <submittedName>
        <fullName evidence="7">RING-H2 finger protein ATL53</fullName>
    </submittedName>
</protein>
<dbReference type="CDD" id="cd16448">
    <property type="entry name" value="RING-H2"/>
    <property type="match status" value="1"/>
</dbReference>
<reference evidence="7" key="2">
    <citation type="submission" date="2025-08" db="UniProtKB">
        <authorList>
            <consortium name="RefSeq"/>
        </authorList>
    </citation>
    <scope>IDENTIFICATION</scope>
    <source>
        <tissue evidence="7">Etiolated seedlings</tissue>
    </source>
</reference>
<name>A0A1S2YHC9_CICAR</name>
<keyword evidence="6" id="KW-1185">Reference proteome</keyword>
<dbReference type="AlphaFoldDB" id="A0A1S2YHC9"/>
<dbReference type="GO" id="GO:0016567">
    <property type="term" value="P:protein ubiquitination"/>
    <property type="evidence" value="ECO:0007669"/>
    <property type="project" value="TreeGrafter"/>
</dbReference>
<dbReference type="PANTHER" id="PTHR45969:SF69">
    <property type="entry name" value="FINGER DOMAIN PROTEIN, PUTATIVE (AFU_ORTHOLOGUE AFUA_3G12190)-RELATED"/>
    <property type="match status" value="1"/>
</dbReference>
<dbReference type="KEGG" id="cam:101512966"/>
<evidence type="ECO:0000313" key="7">
    <source>
        <dbReference type="RefSeq" id="XP_004504423.1"/>
    </source>
</evidence>
<dbReference type="PANTHER" id="PTHR45969">
    <property type="entry name" value="RING ZINC FINGER PROTEIN-RELATED"/>
    <property type="match status" value="1"/>
</dbReference>
<proteinExistence type="predicted"/>
<keyword evidence="2 4" id="KW-0863">Zinc-finger</keyword>
<evidence type="ECO:0000256" key="4">
    <source>
        <dbReference type="PROSITE-ProRule" id="PRU00175"/>
    </source>
</evidence>
<accession>A0A1S2YHC9</accession>
<dbReference type="SMART" id="SM00184">
    <property type="entry name" value="RING"/>
    <property type="match status" value="1"/>
</dbReference>
<dbReference type="PaxDb" id="3827-XP_004504423.1"/>
<evidence type="ECO:0000313" key="6">
    <source>
        <dbReference type="Proteomes" id="UP000087171"/>
    </source>
</evidence>
<sequence length="126" mass="14292">MARRMVAFSTEPRGILGINVLLNVTTSIVLEEENLMEQYHRRDYNINGQQNVGSLKISEVDQPLSCDSKDPCSICLEEYGNGSNLELVYTKCLHVFHKECLDKWVSQLCTNQSSSYSCPLCRSKII</sequence>
<evidence type="ECO:0000256" key="1">
    <source>
        <dbReference type="ARBA" id="ARBA00022723"/>
    </source>
</evidence>
<dbReference type="OrthoDB" id="1403614at2759"/>